<protein>
    <recommendedName>
        <fullName evidence="2">HTH OST-type domain-containing protein</fullName>
    </recommendedName>
</protein>
<feature type="compositionally biased region" description="Low complexity" evidence="1">
    <location>
        <begin position="104"/>
        <end position="126"/>
    </location>
</feature>
<dbReference type="Gene3D" id="3.30.420.610">
    <property type="entry name" value="LOTUS domain-like"/>
    <property type="match status" value="1"/>
</dbReference>
<keyword evidence="4" id="KW-1185">Reference proteome</keyword>
<dbReference type="STRING" id="282301.A0A267FMU3"/>
<comment type="caution">
    <text evidence="3">The sequence shown here is derived from an EMBL/GenBank/DDBJ whole genome shotgun (WGS) entry which is preliminary data.</text>
</comment>
<feature type="compositionally biased region" description="Low complexity" evidence="1">
    <location>
        <begin position="422"/>
        <end position="432"/>
    </location>
</feature>
<dbReference type="InterPro" id="IPR025605">
    <property type="entry name" value="OST-HTH/LOTUS_dom"/>
</dbReference>
<accession>A0A267FMU3</accession>
<sequence length="652" mass="69847">MADDQKINLRCVLISSKEGVPIRQLMRDYRQLVSADLDLQGYPNLTAYLRSIPEIVRLSNENGEVVCHGVASERSSHIEALISKQRSKKKKRPSARGGRGGRGNSLLGSGSSASLRGRSSMSSASSFSSLSSASAFSAGASAYRGRPSADRGAIRGQRPSYPARGRGTARGGGRRPLQEQQIYLPPSMRTANSAGSNGGGDGRGGSRGGGGDGFNSRGAGGGSDRKSFGFATNPRAAQSSLLSSSSSQSMQAEQRPPVQSRLAPSPPRSRQPSEAFQEPLSQRTQNLTISSVQPKQPAPDPADYGDLLAAARSIIQPRGTERSYFWRQAAERSGAALPAQCDTLEASLVAEGALRVEDVLGRMMYYPGDPVGLDDSVLIPSPAAPKTPTMTYSPRPTASKASASASSEPTAAEPEVDEWGFEVASEVASEATEPAEFEDAGDNEESDADEEADAFLDVGGLTEGQQFTALRLGSDGNRFVWLYTLDSQLEAVLETVMKETTTLLRFLRTRKPQLYAVYCLATMAKEVLGQRLLLLEPEDGAELLRCRLVSDEISETAVKIQLFDKPGPPMEVPMFRLRRFHSELIDQLGLTSAQLGLVSGQTLASLNQIPDAVVQVACQNPPMANPDAEPELDRFVVESTDPELLVRRLPAQ</sequence>
<dbReference type="Pfam" id="PF12872">
    <property type="entry name" value="OST-HTH"/>
    <property type="match status" value="1"/>
</dbReference>
<dbReference type="Proteomes" id="UP000215902">
    <property type="component" value="Unassembled WGS sequence"/>
</dbReference>
<feature type="compositionally biased region" description="Acidic residues" evidence="1">
    <location>
        <begin position="433"/>
        <end position="450"/>
    </location>
</feature>
<dbReference type="EMBL" id="NIVC01000903">
    <property type="protein sequence ID" value="PAA75115.1"/>
    <property type="molecule type" value="Genomic_DNA"/>
</dbReference>
<feature type="region of interest" description="Disordered" evidence="1">
    <location>
        <begin position="382"/>
        <end position="450"/>
    </location>
</feature>
<proteinExistence type="predicted"/>
<gene>
    <name evidence="3" type="ORF">BOX15_Mlig011525g2</name>
</gene>
<evidence type="ECO:0000313" key="4">
    <source>
        <dbReference type="Proteomes" id="UP000215902"/>
    </source>
</evidence>
<feature type="compositionally biased region" description="Low complexity" evidence="1">
    <location>
        <begin position="238"/>
        <end position="249"/>
    </location>
</feature>
<dbReference type="InterPro" id="IPR041966">
    <property type="entry name" value="LOTUS-like"/>
</dbReference>
<evidence type="ECO:0000313" key="3">
    <source>
        <dbReference type="EMBL" id="PAA75115.1"/>
    </source>
</evidence>
<reference evidence="3 4" key="1">
    <citation type="submission" date="2017-06" db="EMBL/GenBank/DDBJ databases">
        <title>A platform for efficient transgenesis in Macrostomum lignano, a flatworm model organism for stem cell research.</title>
        <authorList>
            <person name="Berezikov E."/>
        </authorList>
    </citation>
    <scope>NUCLEOTIDE SEQUENCE [LARGE SCALE GENOMIC DNA]</scope>
    <source>
        <strain evidence="3">DV1</strain>
        <tissue evidence="3">Whole organism</tissue>
    </source>
</reference>
<feature type="compositionally biased region" description="Basic residues" evidence="1">
    <location>
        <begin position="85"/>
        <end position="94"/>
    </location>
</feature>
<feature type="compositionally biased region" description="Polar residues" evidence="1">
    <location>
        <begin position="270"/>
        <end position="282"/>
    </location>
</feature>
<feature type="compositionally biased region" description="Gly residues" evidence="1">
    <location>
        <begin position="196"/>
        <end position="222"/>
    </location>
</feature>
<feature type="domain" description="HTH OST-type" evidence="2">
    <location>
        <begin position="1"/>
        <end position="72"/>
    </location>
</feature>
<feature type="region of interest" description="Disordered" evidence="1">
    <location>
        <begin position="82"/>
        <end position="126"/>
    </location>
</feature>
<feature type="region of interest" description="Disordered" evidence="1">
    <location>
        <begin position="142"/>
        <end position="282"/>
    </location>
</feature>
<name>A0A267FMU3_9PLAT</name>
<organism evidence="3 4">
    <name type="scientific">Macrostomum lignano</name>
    <dbReference type="NCBI Taxonomy" id="282301"/>
    <lineage>
        <taxon>Eukaryota</taxon>
        <taxon>Metazoa</taxon>
        <taxon>Spiralia</taxon>
        <taxon>Lophotrochozoa</taxon>
        <taxon>Platyhelminthes</taxon>
        <taxon>Rhabditophora</taxon>
        <taxon>Macrostomorpha</taxon>
        <taxon>Macrostomida</taxon>
        <taxon>Macrostomidae</taxon>
        <taxon>Macrostomum</taxon>
    </lineage>
</organism>
<dbReference type="PROSITE" id="PS51644">
    <property type="entry name" value="HTH_OST"/>
    <property type="match status" value="1"/>
</dbReference>
<dbReference type="CDD" id="cd09972">
    <property type="entry name" value="LOTUS_TDRD_OSKAR"/>
    <property type="match status" value="1"/>
</dbReference>
<dbReference type="AlphaFoldDB" id="A0A267FMU3"/>
<evidence type="ECO:0000259" key="2">
    <source>
        <dbReference type="PROSITE" id="PS51644"/>
    </source>
</evidence>
<feature type="compositionally biased region" description="Low complexity" evidence="1">
    <location>
        <begin position="393"/>
        <end position="413"/>
    </location>
</feature>
<dbReference type="OrthoDB" id="6152664at2759"/>
<evidence type="ECO:0000256" key="1">
    <source>
        <dbReference type="SAM" id="MobiDB-lite"/>
    </source>
</evidence>